<reference evidence="5 6" key="1">
    <citation type="submission" date="2019-09" db="EMBL/GenBank/DDBJ databases">
        <title>Pararcticibacter amylolyticus gen. nov., sp. nov., isolated from a rottenly hemp rope, and reclassification of Pedobacter tournemirensis as Pararcticibacter tournemirensis comb. nov.</title>
        <authorList>
            <person name="Cai Y."/>
        </authorList>
    </citation>
    <scope>NUCLEOTIDE SEQUENCE [LARGE SCALE GENOMIC DNA]</scope>
    <source>
        <strain evidence="5 6">TF5-37.2-LB10</strain>
    </source>
</reference>
<keyword evidence="3 4" id="KW-0418">Kinase</keyword>
<sequence length="376" mass="39160">MHILIAPNAFKNSLDASAAADAIEDGFLKSRLSCSCERFPIGDGGDGTGKLIVEKCRGVIVNAEVSDPLGRKIPSSFGLIDNGKTAVIEMAEASGIRLLSQEELNPLYASSFGTGELISHALDEGVTKLVITMGGSATVDGATGILKALGVRFLDAEGIDLKELPAGLIALERADLSGLDRRIMDCEIVVLCDVENTLLGDRGSATVFGPQKGASEKDVPLLEASLGRLRDVALMTTGKDMAEVVSGGTAGGAAAGLYAFLNAKLVNGIDYFLQITDFDRALENADLVVTGEGSIDEQTLHGKGPFGVARRAKESGIPVIGVAGKIPLESHVGLSAYFDVLLSIGNEPADVASAMMCTKDNLIRTSEQIGNLLAIK</sequence>
<dbReference type="NCBIfam" id="TIGR00045">
    <property type="entry name" value="glycerate kinase"/>
    <property type="match status" value="1"/>
</dbReference>
<dbReference type="GO" id="GO:0031388">
    <property type="term" value="P:organic acid phosphorylation"/>
    <property type="evidence" value="ECO:0007669"/>
    <property type="project" value="UniProtKB-UniRule"/>
</dbReference>
<accession>A0A5M9HBP5</accession>
<evidence type="ECO:0000256" key="4">
    <source>
        <dbReference type="PIRNR" id="PIRNR006078"/>
    </source>
</evidence>
<proteinExistence type="inferred from homology"/>
<keyword evidence="6" id="KW-1185">Reference proteome</keyword>
<protein>
    <submittedName>
        <fullName evidence="5">Glycerate kinase</fullName>
    </submittedName>
</protein>
<dbReference type="GO" id="GO:0008887">
    <property type="term" value="F:glycerate kinase activity"/>
    <property type="evidence" value="ECO:0007669"/>
    <property type="project" value="UniProtKB-UniRule"/>
</dbReference>
<evidence type="ECO:0000256" key="2">
    <source>
        <dbReference type="ARBA" id="ARBA00022679"/>
    </source>
</evidence>
<evidence type="ECO:0000313" key="6">
    <source>
        <dbReference type="Proteomes" id="UP000322918"/>
    </source>
</evidence>
<dbReference type="InterPro" id="IPR018197">
    <property type="entry name" value="Glycerate_kinase_RE-like"/>
</dbReference>
<evidence type="ECO:0000313" key="5">
    <source>
        <dbReference type="EMBL" id="KAA8483091.1"/>
    </source>
</evidence>
<dbReference type="Proteomes" id="UP000322918">
    <property type="component" value="Unassembled WGS sequence"/>
</dbReference>
<dbReference type="InterPro" id="IPR018193">
    <property type="entry name" value="Glyc_kinase_flavodox-like_fold"/>
</dbReference>
<dbReference type="InterPro" id="IPR004381">
    <property type="entry name" value="Glycerate_kinase"/>
</dbReference>
<evidence type="ECO:0000256" key="1">
    <source>
        <dbReference type="ARBA" id="ARBA00006284"/>
    </source>
</evidence>
<dbReference type="Gene3D" id="3.90.1510.10">
    <property type="entry name" value="Glycerate kinase, domain 2"/>
    <property type="match status" value="1"/>
</dbReference>
<dbReference type="SUPFAM" id="SSF110738">
    <property type="entry name" value="Glycerate kinase I"/>
    <property type="match status" value="1"/>
</dbReference>
<dbReference type="EMBL" id="VWNE01000013">
    <property type="protein sequence ID" value="KAA8483091.1"/>
    <property type="molecule type" value="Genomic_DNA"/>
</dbReference>
<name>A0A5M9HBP5_9SPHI</name>
<comment type="caution">
    <text evidence="5">The sequence shown here is derived from an EMBL/GenBank/DDBJ whole genome shotgun (WGS) entry which is preliminary data.</text>
</comment>
<dbReference type="PIRSF" id="PIRSF006078">
    <property type="entry name" value="GlxK"/>
    <property type="match status" value="1"/>
</dbReference>
<keyword evidence="2 4" id="KW-0808">Transferase</keyword>
<dbReference type="AlphaFoldDB" id="A0A5M9HBP5"/>
<dbReference type="PANTHER" id="PTHR21599">
    <property type="entry name" value="GLYCERATE KINASE"/>
    <property type="match status" value="1"/>
</dbReference>
<dbReference type="OrthoDB" id="9774290at2"/>
<dbReference type="Gene3D" id="3.40.50.10350">
    <property type="entry name" value="Glycerate kinase, domain 1"/>
    <property type="match status" value="1"/>
</dbReference>
<dbReference type="PANTHER" id="PTHR21599:SF0">
    <property type="entry name" value="GLYCERATE KINASE"/>
    <property type="match status" value="1"/>
</dbReference>
<comment type="similarity">
    <text evidence="1 4">Belongs to the glycerate kinase type-1 family.</text>
</comment>
<dbReference type="InterPro" id="IPR036129">
    <property type="entry name" value="Glycerate_kinase_sf"/>
</dbReference>
<dbReference type="RefSeq" id="WP_141816012.1">
    <property type="nucleotide sequence ID" value="NZ_VFPL01000001.1"/>
</dbReference>
<dbReference type="Pfam" id="PF02595">
    <property type="entry name" value="Gly_kinase"/>
    <property type="match status" value="1"/>
</dbReference>
<evidence type="ECO:0000256" key="3">
    <source>
        <dbReference type="ARBA" id="ARBA00022777"/>
    </source>
</evidence>
<organism evidence="5 6">
    <name type="scientific">Arcticibacter tournemirensis</name>
    <dbReference type="NCBI Taxonomy" id="699437"/>
    <lineage>
        <taxon>Bacteria</taxon>
        <taxon>Pseudomonadati</taxon>
        <taxon>Bacteroidota</taxon>
        <taxon>Sphingobacteriia</taxon>
        <taxon>Sphingobacteriales</taxon>
        <taxon>Sphingobacteriaceae</taxon>
        <taxon>Arcticibacter</taxon>
    </lineage>
</organism>
<gene>
    <name evidence="5" type="ORF">F1649_09760</name>
</gene>